<dbReference type="InterPro" id="IPR050101">
    <property type="entry name" value="CinA"/>
</dbReference>
<dbReference type="SMART" id="SM00852">
    <property type="entry name" value="MoCF_biosynth"/>
    <property type="match status" value="1"/>
</dbReference>
<evidence type="ECO:0000259" key="1">
    <source>
        <dbReference type="SMART" id="SM00852"/>
    </source>
</evidence>
<dbReference type="Pfam" id="PF00994">
    <property type="entry name" value="MoCF_biosynth"/>
    <property type="match status" value="1"/>
</dbReference>
<dbReference type="NCBIfam" id="NF002291">
    <property type="entry name" value="PRK01215.1"/>
    <property type="match status" value="1"/>
</dbReference>
<sequence>MKEETAEGVTNKLEAEPPQILNEAMILSIGNELLIGKVLNTNAQRISEELTRIGFIVRAALTVRDDVLSIAEAFRHAISRRVQVVVSTGGLGPTFDDKTVEGLARALNRPLVLNEEALKLVREKYEARGLPLTPERVKMALLPLGAIPLENPVGTAPGVYVSFRGTHFFVLPGPPKEVEAILTGSVLPILRRIFRALEFLEASFIVRGIPESEFAPVVQRAARSYMGVYVKSHPRGFELGEPVLEIHLTTYGGFYRGQLAECFGFLVSMAKKMGGEVKISREPPSRV</sequence>
<reference evidence="2 3" key="1">
    <citation type="submission" date="2020-10" db="EMBL/GenBank/DDBJ databases">
        <title>Thermofilum lucidum 3507LT sp. nov. a novel member of Thermofilaceae family isolated from Chile hot spring, and proposal of description order Thermofilales.</title>
        <authorList>
            <person name="Zayulina K.S."/>
            <person name="Elcheninov A.G."/>
            <person name="Toshchakov S.V."/>
            <person name="Kublanov I.V."/>
        </authorList>
    </citation>
    <scope>NUCLEOTIDE SEQUENCE [LARGE SCALE GENOMIC DNA]</scope>
    <source>
        <strain evidence="2 3">3507LT</strain>
    </source>
</reference>
<organism evidence="2 3">
    <name type="scientific">Infirmifilum lucidum</name>
    <dbReference type="NCBI Taxonomy" id="2776706"/>
    <lineage>
        <taxon>Archaea</taxon>
        <taxon>Thermoproteota</taxon>
        <taxon>Thermoprotei</taxon>
        <taxon>Thermofilales</taxon>
        <taxon>Thermofilaceae</taxon>
        <taxon>Infirmifilum</taxon>
    </lineage>
</organism>
<name>A0A7L9FFG4_9CREN</name>
<dbReference type="PANTHER" id="PTHR13939:SF0">
    <property type="entry name" value="NMN AMIDOHYDROLASE-LIKE PROTEIN YFAY"/>
    <property type="match status" value="1"/>
</dbReference>
<dbReference type="InterPro" id="IPR001453">
    <property type="entry name" value="MoaB/Mog_dom"/>
</dbReference>
<dbReference type="SUPFAM" id="SSF53218">
    <property type="entry name" value="Molybdenum cofactor biosynthesis proteins"/>
    <property type="match status" value="1"/>
</dbReference>
<dbReference type="Proteomes" id="UP000594121">
    <property type="component" value="Chromosome"/>
</dbReference>
<dbReference type="InParanoid" id="A0A7L9FFG4"/>
<keyword evidence="3" id="KW-1185">Reference proteome</keyword>
<evidence type="ECO:0000313" key="2">
    <source>
        <dbReference type="EMBL" id="QOJ78520.1"/>
    </source>
</evidence>
<dbReference type="Gene3D" id="3.40.980.10">
    <property type="entry name" value="MoaB/Mog-like domain"/>
    <property type="match status" value="1"/>
</dbReference>
<dbReference type="AlphaFoldDB" id="A0A7L9FFG4"/>
<dbReference type="EMBL" id="CP062310">
    <property type="protein sequence ID" value="QOJ78520.1"/>
    <property type="molecule type" value="Genomic_DNA"/>
</dbReference>
<dbReference type="RefSeq" id="WP_192818492.1">
    <property type="nucleotide sequence ID" value="NZ_CP062310.1"/>
</dbReference>
<feature type="domain" description="MoaB/Mog" evidence="1">
    <location>
        <begin position="25"/>
        <end position="192"/>
    </location>
</feature>
<proteinExistence type="predicted"/>
<evidence type="ECO:0000313" key="3">
    <source>
        <dbReference type="Proteomes" id="UP000594121"/>
    </source>
</evidence>
<dbReference type="InterPro" id="IPR036425">
    <property type="entry name" value="MoaB/Mog-like_dom_sf"/>
</dbReference>
<dbReference type="KEGG" id="thel:IG193_07125"/>
<dbReference type="CDD" id="cd00885">
    <property type="entry name" value="cinA"/>
    <property type="match status" value="1"/>
</dbReference>
<dbReference type="FunCoup" id="A0A7L9FFG4">
    <property type="interactions" value="5"/>
</dbReference>
<dbReference type="PANTHER" id="PTHR13939">
    <property type="entry name" value="NICOTINAMIDE-NUCLEOTIDE AMIDOHYDROLASE PNCC"/>
    <property type="match status" value="1"/>
</dbReference>
<gene>
    <name evidence="2" type="ORF">IG193_07125</name>
</gene>
<dbReference type="GeneID" id="59149655"/>
<accession>A0A7L9FFG4</accession>
<protein>
    <submittedName>
        <fullName evidence="2">Nicotinamide mononucleotide deamidase-related protein</fullName>
    </submittedName>
</protein>